<reference evidence="3 5" key="3">
    <citation type="journal article" date="2020" name="Biotechnol. Biofuels">
        <title>New insights from the biogas microbiome by comprehensive genome-resolved metagenomics of nearly 1600 species originating from multiple anaerobic digesters.</title>
        <authorList>
            <person name="Campanaro S."/>
            <person name="Treu L."/>
            <person name="Rodriguez-R L.M."/>
            <person name="Kovalovszki A."/>
            <person name="Ziels R.M."/>
            <person name="Maus I."/>
            <person name="Zhu X."/>
            <person name="Kougias P.G."/>
            <person name="Basile A."/>
            <person name="Luo G."/>
            <person name="Schluter A."/>
            <person name="Konstantinidis K.T."/>
            <person name="Angelidaki I."/>
        </authorList>
    </citation>
    <scope>NUCLEOTIDE SEQUENCE [LARGE SCALE GENOMIC DNA]</scope>
    <source>
        <strain evidence="3">AS22ysBPME_46</strain>
    </source>
</reference>
<reference evidence="2" key="2">
    <citation type="submission" date="2018-10" db="EMBL/GenBank/DDBJ databases">
        <authorList>
            <person name="Fischer M.A."/>
            <person name="Kern T."/>
            <person name="Deppenmeier U."/>
            <person name="Schmitz R.A."/>
            <person name="Rother M."/>
        </authorList>
    </citation>
    <scope>NUCLEOTIDE SEQUENCE</scope>
    <source>
        <strain evidence="2">E03.2</strain>
    </source>
</reference>
<dbReference type="OrthoDB" id="132738at2157"/>
<dbReference type="InterPro" id="IPR003251">
    <property type="entry name" value="Rr_diiron-bd_dom"/>
</dbReference>
<dbReference type="Proteomes" id="UP000053087">
    <property type="component" value="Chromosome"/>
</dbReference>
<protein>
    <submittedName>
        <fullName evidence="2">Rubrerythrin family protein</fullName>
    </submittedName>
</protein>
<dbReference type="Gene3D" id="1.20.1260.10">
    <property type="match status" value="2"/>
</dbReference>
<dbReference type="InterPro" id="IPR009078">
    <property type="entry name" value="Ferritin-like_SF"/>
</dbReference>
<dbReference type="GO" id="GO:0046872">
    <property type="term" value="F:metal ion binding"/>
    <property type="evidence" value="ECO:0007669"/>
    <property type="project" value="InterPro"/>
</dbReference>
<dbReference type="EMBL" id="CP032683">
    <property type="protein sequence ID" value="AYK14750.1"/>
    <property type="molecule type" value="Genomic_DNA"/>
</dbReference>
<dbReference type="AlphaFoldDB" id="A0A660HR43"/>
<dbReference type="InterPro" id="IPR012347">
    <property type="entry name" value="Ferritin-like"/>
</dbReference>
<evidence type="ECO:0000259" key="1">
    <source>
        <dbReference type="Pfam" id="PF02915"/>
    </source>
</evidence>
<evidence type="ECO:0000313" key="2">
    <source>
        <dbReference type="EMBL" id="AYK14750.1"/>
    </source>
</evidence>
<name>A0A660HR43_9EURY</name>
<reference evidence="2 4" key="1">
    <citation type="journal article" date="2016" name="Int. J. Syst. Evol. Microbiol.">
        <title>Methanosarcina flavescens sp. nov., a methanogenic archaeon isolated from a full-scale anaerobic digester.</title>
        <authorList>
            <person name="Kern T."/>
            <person name="Fischer M.A."/>
            <person name="Deppenmeier U."/>
            <person name="Schmitz R.A."/>
            <person name="Rother M."/>
        </authorList>
    </citation>
    <scope>NUCLEOTIDE SEQUENCE [LARGE SCALE GENOMIC DNA]</scope>
    <source>
        <strain evidence="2 4">E03.2</strain>
    </source>
</reference>
<sequence length="192" mass="22450">MRSAYQDVVEEVKNLKGIEEAVALAIEREKEARDFYLSKAALMEDPKFKELYEYLADEEAGHITYLEVYRDTKQLPVISTKTKSGQSFTPEFNVTQTKQYIMLHMYDQQTTFPPEFDTIRTTSGEAKLGDAGIHIAAMRHERKSEDFYSELAKRVGDDTQKNFFEMLARYERSHYEVLDSYLDYITGFRMQT</sequence>
<dbReference type="PANTHER" id="PTHR33531:SF10">
    <property type="entry name" value="BLR7895 PROTEIN"/>
    <property type="match status" value="1"/>
</dbReference>
<feature type="domain" description="Rubrerythrin diiron-binding" evidence="1">
    <location>
        <begin position="20"/>
        <end position="179"/>
    </location>
</feature>
<dbReference type="GO" id="GO:0016491">
    <property type="term" value="F:oxidoreductase activity"/>
    <property type="evidence" value="ECO:0007669"/>
    <property type="project" value="InterPro"/>
</dbReference>
<dbReference type="EMBL" id="JAAYQL010000069">
    <property type="protein sequence ID" value="NLK33387.1"/>
    <property type="molecule type" value="Genomic_DNA"/>
</dbReference>
<dbReference type="SUPFAM" id="SSF47240">
    <property type="entry name" value="Ferritin-like"/>
    <property type="match status" value="1"/>
</dbReference>
<evidence type="ECO:0000313" key="5">
    <source>
        <dbReference type="Proteomes" id="UP000585579"/>
    </source>
</evidence>
<dbReference type="CDD" id="cd01045">
    <property type="entry name" value="Ferritin_like_AB"/>
    <property type="match status" value="1"/>
</dbReference>
<accession>A0A660HR43</accession>
<evidence type="ECO:0000313" key="4">
    <source>
        <dbReference type="Proteomes" id="UP000053087"/>
    </source>
</evidence>
<dbReference type="KEGG" id="mfz:AOB57_005720"/>
<keyword evidence="4" id="KW-1185">Reference proteome</keyword>
<proteinExistence type="predicted"/>
<organism evidence="2 4">
    <name type="scientific">Methanosarcina flavescens</name>
    <dbReference type="NCBI Taxonomy" id="1715806"/>
    <lineage>
        <taxon>Archaea</taxon>
        <taxon>Methanobacteriati</taxon>
        <taxon>Methanobacteriota</taxon>
        <taxon>Stenosarchaea group</taxon>
        <taxon>Methanomicrobia</taxon>
        <taxon>Methanosarcinales</taxon>
        <taxon>Methanosarcinaceae</taxon>
        <taxon>Methanosarcina</taxon>
    </lineage>
</organism>
<evidence type="ECO:0000313" key="3">
    <source>
        <dbReference type="EMBL" id="NLK33387.1"/>
    </source>
</evidence>
<dbReference type="Proteomes" id="UP000585579">
    <property type="component" value="Unassembled WGS sequence"/>
</dbReference>
<gene>
    <name evidence="2" type="ORF">AOB57_005720</name>
    <name evidence="3" type="ORF">GX302_11360</name>
</gene>
<dbReference type="PANTHER" id="PTHR33531">
    <property type="entry name" value="RUBRERYTHRIN SUBFAMILY"/>
    <property type="match status" value="1"/>
</dbReference>
<dbReference type="Pfam" id="PF02915">
    <property type="entry name" value="Rubrerythrin"/>
    <property type="match status" value="1"/>
</dbReference>